<dbReference type="Pfam" id="PF00328">
    <property type="entry name" value="His_Phos_2"/>
    <property type="match status" value="1"/>
</dbReference>
<comment type="caution">
    <text evidence="5">The sequence shown here is derived from an EMBL/GenBank/DDBJ whole genome shotgun (WGS) entry which is preliminary data.</text>
</comment>
<evidence type="ECO:0000313" key="6">
    <source>
        <dbReference type="Proteomes" id="UP000326757"/>
    </source>
</evidence>
<dbReference type="Gene3D" id="3.40.50.1240">
    <property type="entry name" value="Phosphoglycerate mutase-like"/>
    <property type="match status" value="1"/>
</dbReference>
<dbReference type="AlphaFoldDB" id="A0A5N6K3U8"/>
<feature type="disulfide bond" evidence="3">
    <location>
        <begin position="433"/>
        <end position="441"/>
    </location>
</feature>
<dbReference type="PANTHER" id="PTHR20963">
    <property type="entry name" value="MULTIPLE INOSITOL POLYPHOSPHATE PHOSPHATASE-RELATED"/>
    <property type="match status" value="1"/>
</dbReference>
<protein>
    <recommendedName>
        <fullName evidence="7">Histidine acid phosphatase</fullName>
    </recommendedName>
</protein>
<feature type="disulfide bond" evidence="3">
    <location>
        <begin position="68"/>
        <end position="402"/>
    </location>
</feature>
<feature type="chain" id="PRO_5024848980" description="Histidine acid phosphatase" evidence="4">
    <location>
        <begin position="19"/>
        <end position="477"/>
    </location>
</feature>
<keyword evidence="3" id="KW-1015">Disulfide bond</keyword>
<evidence type="ECO:0000256" key="3">
    <source>
        <dbReference type="PIRSR" id="PIRSR000894-2"/>
    </source>
</evidence>
<dbReference type="GO" id="GO:0003993">
    <property type="term" value="F:acid phosphatase activity"/>
    <property type="evidence" value="ECO:0007669"/>
    <property type="project" value="TreeGrafter"/>
</dbReference>
<dbReference type="PANTHER" id="PTHR20963:SF12">
    <property type="entry name" value="HISTIDINE ACID PHOSPHATASE"/>
    <property type="match status" value="1"/>
</dbReference>
<reference evidence="5 6" key="1">
    <citation type="submission" date="2019-06" db="EMBL/GenBank/DDBJ databases">
        <title>Genome Sequence of the Brown Rot Fungal Pathogen Monilinia laxa.</title>
        <authorList>
            <person name="De Miccolis Angelini R.M."/>
            <person name="Landi L."/>
            <person name="Abate D."/>
            <person name="Pollastro S."/>
            <person name="Romanazzi G."/>
            <person name="Faretra F."/>
        </authorList>
    </citation>
    <scope>NUCLEOTIDE SEQUENCE [LARGE SCALE GENOMIC DNA]</scope>
    <source>
        <strain evidence="5 6">Mlax316</strain>
    </source>
</reference>
<evidence type="ECO:0008006" key="7">
    <source>
        <dbReference type="Google" id="ProtNLM"/>
    </source>
</evidence>
<dbReference type="FunFam" id="3.40.50.1240:FF:000065">
    <property type="entry name" value="Similar to histidine acid phosphatase"/>
    <property type="match status" value="1"/>
</dbReference>
<dbReference type="InterPro" id="IPR029033">
    <property type="entry name" value="His_PPase_superfam"/>
</dbReference>
<evidence type="ECO:0000256" key="2">
    <source>
        <dbReference type="ARBA" id="ARBA00023180"/>
    </source>
</evidence>
<evidence type="ECO:0000256" key="1">
    <source>
        <dbReference type="ARBA" id="ARBA00022801"/>
    </source>
</evidence>
<dbReference type="PIRSF" id="PIRSF000894">
    <property type="entry name" value="Acid_phosphatase"/>
    <property type="match status" value="1"/>
</dbReference>
<organism evidence="5 6">
    <name type="scientific">Monilinia laxa</name>
    <name type="common">Brown rot fungus</name>
    <name type="synonym">Sclerotinia laxa</name>
    <dbReference type="NCBI Taxonomy" id="61186"/>
    <lineage>
        <taxon>Eukaryota</taxon>
        <taxon>Fungi</taxon>
        <taxon>Dikarya</taxon>
        <taxon>Ascomycota</taxon>
        <taxon>Pezizomycotina</taxon>
        <taxon>Leotiomycetes</taxon>
        <taxon>Helotiales</taxon>
        <taxon>Sclerotiniaceae</taxon>
        <taxon>Monilinia</taxon>
    </lineage>
</organism>
<keyword evidence="1" id="KW-0378">Hydrolase</keyword>
<dbReference type="SUPFAM" id="SSF53254">
    <property type="entry name" value="Phosphoglycerate mutase-like"/>
    <property type="match status" value="1"/>
</dbReference>
<keyword evidence="6" id="KW-1185">Reference proteome</keyword>
<dbReference type="GO" id="GO:0009277">
    <property type="term" value="C:fungal-type cell wall"/>
    <property type="evidence" value="ECO:0007669"/>
    <property type="project" value="TreeGrafter"/>
</dbReference>
<keyword evidence="2" id="KW-0325">Glycoprotein</keyword>
<evidence type="ECO:0000256" key="4">
    <source>
        <dbReference type="SAM" id="SignalP"/>
    </source>
</evidence>
<dbReference type="EMBL" id="VIGI01000008">
    <property type="protein sequence ID" value="KAB8296993.1"/>
    <property type="molecule type" value="Genomic_DNA"/>
</dbReference>
<dbReference type="InterPro" id="IPR016274">
    <property type="entry name" value="Histidine_acid_Pase_euk"/>
</dbReference>
<accession>A0A5N6K3U8</accession>
<keyword evidence="4" id="KW-0732">Signal</keyword>
<name>A0A5N6K3U8_MONLA</name>
<evidence type="ECO:0000313" key="5">
    <source>
        <dbReference type="EMBL" id="KAB8296993.1"/>
    </source>
</evidence>
<dbReference type="OrthoDB" id="6509975at2759"/>
<dbReference type="Proteomes" id="UP000326757">
    <property type="component" value="Unassembled WGS sequence"/>
</dbReference>
<feature type="signal peptide" evidence="4">
    <location>
        <begin position="1"/>
        <end position="18"/>
    </location>
</feature>
<dbReference type="CDD" id="cd07061">
    <property type="entry name" value="HP_HAP_like"/>
    <property type="match status" value="1"/>
</dbReference>
<dbReference type="InterPro" id="IPR000560">
    <property type="entry name" value="His_Pase_clade-2"/>
</dbReference>
<proteinExistence type="predicted"/>
<sequence length="477" mass="53864">MLQNVLAVALIAAPIVSSSQIPLRMSQDYAANSHSQDYKFDPLLHLPGISPYFDAIGSGLNHRAPRLCEVTAASYLVRHAAIYANDDDYETYIEPFLKKLDSTYTTTSGKKRKGWKGPLAFFEKWQSPIDDPENQMEQITPQGIIDSKKVGKHLLSKYPELVPTTKRIYADKKSRTQDTARAFSKVFPQEIEIVEIGTNRSSFHSQVPHKACDAFTKKPGNEEQQTFLAKYAPPVIARLQQYSPVELGNYDIMGLQQMCGYESAIAGKVSKICNVFTDDEWMAYEYAWDMKYSRMVGHGNPLSPYLGFPWLNTTAQLFSKFHAPQHSESSDDEIPDDDGQRFFISFTHREVPPFIATALGLFNSSNAFAEEFPTDRINWSRSWRMSELIPFLGHVGIEKLTCKGLKGDASDEGDVEEFVRIIANTAPRPIPECQGGPGASCGFDQFVEIVKRGIEKYGDFDGVFVRIRRMFQRMVIR</sequence>
<gene>
    <name evidence="5" type="ORF">EYC80_002395</name>
</gene>
<feature type="disulfide bond" evidence="3">
    <location>
        <begin position="259"/>
        <end position="273"/>
    </location>
</feature>